<dbReference type="HOGENOM" id="CLU_3069903_0_0_1"/>
<protein>
    <submittedName>
        <fullName evidence="1">Uncharacterized protein</fullName>
    </submittedName>
</protein>
<gene>
    <name evidence="1" type="ORF">GLOINDRAFT_337692</name>
</gene>
<sequence>MIREWWLSLFENILPTDFILCKLTEAVAQFLEKFNNVKLLGKVQVMKKYFHMS</sequence>
<evidence type="ECO:0000313" key="1">
    <source>
        <dbReference type="EMBL" id="ESA01938.1"/>
    </source>
</evidence>
<dbReference type="AlphaFoldDB" id="U9T6I1"/>
<dbReference type="EMBL" id="KI296090">
    <property type="protein sequence ID" value="ESA01938.1"/>
    <property type="molecule type" value="Genomic_DNA"/>
</dbReference>
<accession>U9T6I1</accession>
<proteinExistence type="predicted"/>
<reference evidence="1" key="1">
    <citation type="submission" date="2013-07" db="EMBL/GenBank/DDBJ databases">
        <title>The genome of an arbuscular mycorrhizal fungus provides insights into the evolution of the oldest plant symbiosis.</title>
        <authorList>
            <consortium name="DOE Joint Genome Institute"/>
            <person name="Tisserant E."/>
            <person name="Malbreil M."/>
            <person name="Kuo A."/>
            <person name="Kohler A."/>
            <person name="Symeonidi A."/>
            <person name="Balestrini R."/>
            <person name="Charron P."/>
            <person name="Duensing N."/>
            <person name="Frei-dit-Frey N."/>
            <person name="Gianinazzi-Pearson V."/>
            <person name="Gilbert B."/>
            <person name="Handa Y."/>
            <person name="Hijri M."/>
            <person name="Kaul R."/>
            <person name="Kawaguchi M."/>
            <person name="Krajinski F."/>
            <person name="Lammers P."/>
            <person name="Lapierre D."/>
            <person name="Masclaux F.G."/>
            <person name="Murat C."/>
            <person name="Morin E."/>
            <person name="Ndikumana S."/>
            <person name="Pagni M."/>
            <person name="Petitpierre D."/>
            <person name="Requena N."/>
            <person name="Rosikiewicz P."/>
            <person name="Riley R."/>
            <person name="Saito K."/>
            <person name="San Clemente H."/>
            <person name="Shapiro H."/>
            <person name="van Tuinen D."/>
            <person name="Becard G."/>
            <person name="Bonfante P."/>
            <person name="Paszkowski U."/>
            <person name="Shachar-Hill Y."/>
            <person name="Young J.P."/>
            <person name="Sanders I.R."/>
            <person name="Henrissat B."/>
            <person name="Rensing S.A."/>
            <person name="Grigoriev I.V."/>
            <person name="Corradi N."/>
            <person name="Roux C."/>
            <person name="Martin F."/>
        </authorList>
    </citation>
    <scope>NUCLEOTIDE SEQUENCE</scope>
    <source>
        <strain evidence="1">DAOM 197198</strain>
    </source>
</reference>
<organism evidence="1">
    <name type="scientific">Rhizophagus irregularis (strain DAOM 181602 / DAOM 197198 / MUCL 43194)</name>
    <name type="common">Arbuscular mycorrhizal fungus</name>
    <name type="synonym">Glomus intraradices</name>
    <dbReference type="NCBI Taxonomy" id="747089"/>
    <lineage>
        <taxon>Eukaryota</taxon>
        <taxon>Fungi</taxon>
        <taxon>Fungi incertae sedis</taxon>
        <taxon>Mucoromycota</taxon>
        <taxon>Glomeromycotina</taxon>
        <taxon>Glomeromycetes</taxon>
        <taxon>Glomerales</taxon>
        <taxon>Glomeraceae</taxon>
        <taxon>Rhizophagus</taxon>
    </lineage>
</organism>
<name>U9T6I1_RHIID</name>